<accession>A0A1J6IFK6</accession>
<evidence type="ECO:0000313" key="16">
    <source>
        <dbReference type="EMBL" id="OIT03829.1"/>
    </source>
</evidence>
<evidence type="ECO:0000256" key="2">
    <source>
        <dbReference type="ARBA" id="ARBA00004833"/>
    </source>
</evidence>
<evidence type="ECO:0000256" key="8">
    <source>
        <dbReference type="ARBA" id="ARBA00023295"/>
    </source>
</evidence>
<evidence type="ECO:0000256" key="1">
    <source>
        <dbReference type="ARBA" id="ARBA00004240"/>
    </source>
</evidence>
<comment type="subcellular location">
    <subcellularLocation>
        <location evidence="1">Endoplasmic reticulum</location>
    </subcellularLocation>
</comment>
<gene>
    <name evidence="16" type="primary">PSL5</name>
    <name evidence="16" type="ORF">A4A49_07188</name>
</gene>
<evidence type="ECO:0000256" key="5">
    <source>
        <dbReference type="ARBA" id="ARBA00022801"/>
    </source>
</evidence>
<evidence type="ECO:0000256" key="12">
    <source>
        <dbReference type="SAM" id="SignalP"/>
    </source>
</evidence>
<dbReference type="STRING" id="49451.A0A1J6IFK6"/>
<dbReference type="OrthoDB" id="3237269at2759"/>
<dbReference type="Pfam" id="PF01055">
    <property type="entry name" value="Glyco_hydro_31_2nd"/>
    <property type="match status" value="1"/>
</dbReference>
<dbReference type="SUPFAM" id="SSF74650">
    <property type="entry name" value="Galactose mutarotase-like"/>
    <property type="match status" value="1"/>
</dbReference>
<keyword evidence="4 12" id="KW-0732">Signal</keyword>
<feature type="domain" description="Glycosyl hydrolase family 31 C-terminal" evidence="15">
    <location>
        <begin position="693"/>
        <end position="780"/>
    </location>
</feature>
<dbReference type="KEGG" id="nau:109225845"/>
<dbReference type="PANTHER" id="PTHR22762">
    <property type="entry name" value="ALPHA-GLUCOSIDASE"/>
    <property type="match status" value="1"/>
</dbReference>
<dbReference type="InterPro" id="IPR048395">
    <property type="entry name" value="Glyco_hydro_31_C"/>
</dbReference>
<dbReference type="GO" id="GO:0090599">
    <property type="term" value="F:alpha-glucosidase activity"/>
    <property type="evidence" value="ECO:0007669"/>
    <property type="project" value="TreeGrafter"/>
</dbReference>
<organism evidence="16 17">
    <name type="scientific">Nicotiana attenuata</name>
    <name type="common">Coyote tobacco</name>
    <dbReference type="NCBI Taxonomy" id="49451"/>
    <lineage>
        <taxon>Eukaryota</taxon>
        <taxon>Viridiplantae</taxon>
        <taxon>Streptophyta</taxon>
        <taxon>Embryophyta</taxon>
        <taxon>Tracheophyta</taxon>
        <taxon>Spermatophyta</taxon>
        <taxon>Magnoliopsida</taxon>
        <taxon>eudicotyledons</taxon>
        <taxon>Gunneridae</taxon>
        <taxon>Pentapetalae</taxon>
        <taxon>asterids</taxon>
        <taxon>lamiids</taxon>
        <taxon>Solanales</taxon>
        <taxon>Solanaceae</taxon>
        <taxon>Nicotianoideae</taxon>
        <taxon>Nicotianeae</taxon>
        <taxon>Nicotiana</taxon>
    </lineage>
</organism>
<dbReference type="InterPro" id="IPR017853">
    <property type="entry name" value="GH"/>
</dbReference>
<evidence type="ECO:0000256" key="4">
    <source>
        <dbReference type="ARBA" id="ARBA00022729"/>
    </source>
</evidence>
<dbReference type="FunFam" id="3.20.20.80:FF:000039">
    <property type="entry name" value="Glucosidase, alpha neutral C"/>
    <property type="match status" value="1"/>
</dbReference>
<protein>
    <recommendedName>
        <fullName evidence="10">Probable glucan 1,3-alpha-glucosidase</fullName>
    </recommendedName>
    <alternativeName>
        <fullName evidence="9">Glucosidase II subunit alpha</fullName>
    </alternativeName>
</protein>
<dbReference type="SUPFAM" id="SSF51011">
    <property type="entry name" value="Glycosyl hydrolase domain"/>
    <property type="match status" value="1"/>
</dbReference>
<evidence type="ECO:0000256" key="11">
    <source>
        <dbReference type="RuleBase" id="RU361185"/>
    </source>
</evidence>
<dbReference type="InterPro" id="IPR011013">
    <property type="entry name" value="Gal_mutarotase_sf_dom"/>
</dbReference>
<dbReference type="AlphaFoldDB" id="A0A1J6IFK6"/>
<dbReference type="GO" id="GO:0005975">
    <property type="term" value="P:carbohydrate metabolic process"/>
    <property type="evidence" value="ECO:0007669"/>
    <property type="project" value="InterPro"/>
</dbReference>
<dbReference type="InterPro" id="IPR000322">
    <property type="entry name" value="Glyco_hydro_31_TIM"/>
</dbReference>
<feature type="domain" description="Glycoside hydrolase family 31 N-terminal" evidence="14">
    <location>
        <begin position="84"/>
        <end position="299"/>
    </location>
</feature>
<feature type="domain" description="Glycoside hydrolase family 31 TIM barrel" evidence="13">
    <location>
        <begin position="357"/>
        <end position="685"/>
    </location>
</feature>
<evidence type="ECO:0000256" key="6">
    <source>
        <dbReference type="ARBA" id="ARBA00022824"/>
    </source>
</evidence>
<dbReference type="EMBL" id="MJEQ01037187">
    <property type="protein sequence ID" value="OIT03829.1"/>
    <property type="molecule type" value="Genomic_DNA"/>
</dbReference>
<dbReference type="InterPro" id="IPR013780">
    <property type="entry name" value="Glyco_hydro_b"/>
</dbReference>
<reference evidence="16" key="1">
    <citation type="submission" date="2016-11" db="EMBL/GenBank/DDBJ databases">
        <title>The genome of Nicotiana attenuata.</title>
        <authorList>
            <person name="Xu S."/>
            <person name="Brockmoeller T."/>
            <person name="Gaquerel E."/>
            <person name="Navarro A."/>
            <person name="Kuhl H."/>
            <person name="Gase K."/>
            <person name="Ling Z."/>
            <person name="Zhou W."/>
            <person name="Kreitzer C."/>
            <person name="Stanke M."/>
            <person name="Tang H."/>
            <person name="Lyons E."/>
            <person name="Pandey P."/>
            <person name="Pandey S.P."/>
            <person name="Timmermann B."/>
            <person name="Baldwin I.T."/>
        </authorList>
    </citation>
    <scope>NUCLEOTIDE SEQUENCE [LARGE SCALE GENOMIC DNA]</scope>
    <source>
        <strain evidence="16">UT</strain>
    </source>
</reference>
<comment type="similarity">
    <text evidence="3 11">Belongs to the glycosyl hydrolase 31 family.</text>
</comment>
<evidence type="ECO:0000256" key="10">
    <source>
        <dbReference type="ARBA" id="ARBA00073689"/>
    </source>
</evidence>
<proteinExistence type="inferred from homology"/>
<evidence type="ECO:0000259" key="15">
    <source>
        <dbReference type="Pfam" id="PF21365"/>
    </source>
</evidence>
<dbReference type="PANTHER" id="PTHR22762:SF54">
    <property type="entry name" value="BCDNA.GH04962"/>
    <property type="match status" value="1"/>
</dbReference>
<feature type="signal peptide" evidence="12">
    <location>
        <begin position="1"/>
        <end position="22"/>
    </location>
</feature>
<dbReference type="Proteomes" id="UP000187609">
    <property type="component" value="Unassembled WGS sequence"/>
</dbReference>
<evidence type="ECO:0000313" key="17">
    <source>
        <dbReference type="Proteomes" id="UP000187609"/>
    </source>
</evidence>
<dbReference type="Gramene" id="OIT03829">
    <property type="protein sequence ID" value="OIT03829"/>
    <property type="gene ID" value="A4A49_07188"/>
</dbReference>
<dbReference type="SMR" id="A0A1J6IFK6"/>
<dbReference type="Pfam" id="PF13802">
    <property type="entry name" value="Gal_mutarotas_2"/>
    <property type="match status" value="1"/>
</dbReference>
<comment type="caution">
    <text evidence="16">The sequence shown here is derived from an EMBL/GenBank/DDBJ whole genome shotgun (WGS) entry which is preliminary data.</text>
</comment>
<dbReference type="InterPro" id="IPR025887">
    <property type="entry name" value="Glyco_hydro_31_N_dom"/>
</dbReference>
<dbReference type="Gene3D" id="3.20.20.80">
    <property type="entry name" value="Glycosidases"/>
    <property type="match status" value="1"/>
</dbReference>
<dbReference type="OMA" id="TVHQPLW"/>
<feature type="chain" id="PRO_5012904939" description="Probable glucan 1,3-alpha-glucosidase" evidence="12">
    <location>
        <begin position="23"/>
        <end position="921"/>
    </location>
</feature>
<dbReference type="Gene3D" id="2.60.40.1760">
    <property type="entry name" value="glycosyl hydrolase (family 31)"/>
    <property type="match status" value="1"/>
</dbReference>
<dbReference type="CDD" id="cd14752">
    <property type="entry name" value="GH31_N"/>
    <property type="match status" value="1"/>
</dbReference>
<dbReference type="GO" id="GO:0006491">
    <property type="term" value="P:N-glycan processing"/>
    <property type="evidence" value="ECO:0007669"/>
    <property type="project" value="TreeGrafter"/>
</dbReference>
<sequence length="921" mass="105264">MRAPPLLYPLLLLLLLATSAYSWKKEEFRNCNQTPFCKRARSRKPGSCNLHATDVSISDGDLIAKLVPKEENPESEQPNKPLVLTLSAYQDGVMRVKIDEDQNLNRPKKRFEVPEVIEEDFLNKKLWLTRVKEEEIDGVSSVVYLSDGYEGVLRHDPFEVFVREKSSGKRVLSINSNGLFDFEQLREKKEGDDWEEKFRSHTDTRPYGPQSISFDVSFYGADYVYGIPEHATSFALKPTRGPDMEEFSEPYRLFNLDVFEYLHESPFGLYGSIPFMISHGKARGSSGFFWLNAAEMQIDVLGSGWNSNESSNIMLPSDKQRIDTLWMSEAGVVDAFFFVGPGPKDVVRQYTSVTGRPSMPQLFATAYHQCRWNYRDEEDVYNVDSKFDEHDIPYDVLWLDIEHTDGKKYFTWDRVLFPNPEEMQNKLAAKGRHMVTIVDPHIKRDESYHIHKEASEKGYYVKDATGKDYDGWCWPGSSSYVDLLNPKIRSWWGDKFSLDSYTGSTQYLHIWNDMNEPSVFNGPEVTMPRDALHHGGVEHRELHNAYGYYFQMATSNGLLKRGDGKDRPFVLGRAFFAGSQRYGAIWTGDNTAEWEHLRVSVPMVLTLSISGIVFSGADVGGFFGNPETELLVRWYQLGAYYPFFRGHAHHDTKRREPWLFGERNTQLMREAIHVRYMYLPYFYTLFREANSSGTPVARPLWMEFPGDEKSFSNDEAFMVGNGLLVQGIYTERAKHVSVYLPGDESWYDLRSGFAYKGGQTHKYEVSEDSVPSFQRAGTIIPRKDRLRRSSTQMENDPYTLVIALNSSQAAEGELYIDDGKSFEFKQGAFIHRRFTFSNGKLTSSNSAPTSAGNDRFSSECTVERIILLGLSPGAKTALVEPGNRKVEIELGPLFIQGNRGSVLTIRKPNVRIADAWSIQIL</sequence>
<keyword evidence="5 11" id="KW-0378">Hydrolase</keyword>
<comment type="pathway">
    <text evidence="2">Glycan metabolism; N-glycan metabolism.</text>
</comment>
<evidence type="ECO:0000256" key="9">
    <source>
        <dbReference type="ARBA" id="ARBA00042895"/>
    </source>
</evidence>
<dbReference type="FunFam" id="3.20.20.80:FF:000046">
    <property type="entry name" value="Glucosidase alpha, neutral C"/>
    <property type="match status" value="1"/>
</dbReference>
<keyword evidence="17" id="KW-1185">Reference proteome</keyword>
<dbReference type="GeneID" id="109225845"/>
<dbReference type="Gene3D" id="2.60.40.1180">
    <property type="entry name" value="Golgi alpha-mannosidase II"/>
    <property type="match status" value="2"/>
</dbReference>
<evidence type="ECO:0000259" key="13">
    <source>
        <dbReference type="Pfam" id="PF01055"/>
    </source>
</evidence>
<name>A0A1J6IFK6_NICAT</name>
<keyword evidence="7" id="KW-0325">Glycoprotein</keyword>
<dbReference type="GO" id="GO:0030246">
    <property type="term" value="F:carbohydrate binding"/>
    <property type="evidence" value="ECO:0007669"/>
    <property type="project" value="InterPro"/>
</dbReference>
<evidence type="ECO:0000259" key="14">
    <source>
        <dbReference type="Pfam" id="PF13802"/>
    </source>
</evidence>
<keyword evidence="8 11" id="KW-0326">Glycosidase</keyword>
<evidence type="ECO:0000256" key="3">
    <source>
        <dbReference type="ARBA" id="ARBA00007806"/>
    </source>
</evidence>
<dbReference type="CDD" id="cd06603">
    <property type="entry name" value="GH31_GANC_GANAB_alpha"/>
    <property type="match status" value="1"/>
</dbReference>
<dbReference type="GO" id="GO:0005783">
    <property type="term" value="C:endoplasmic reticulum"/>
    <property type="evidence" value="ECO:0007669"/>
    <property type="project" value="UniProtKB-SubCell"/>
</dbReference>
<keyword evidence="6" id="KW-0256">Endoplasmic reticulum</keyword>
<evidence type="ECO:0000256" key="7">
    <source>
        <dbReference type="ARBA" id="ARBA00023180"/>
    </source>
</evidence>
<dbReference type="Pfam" id="PF21365">
    <property type="entry name" value="Glyco_hydro_31_3rd"/>
    <property type="match status" value="1"/>
</dbReference>
<dbReference type="SUPFAM" id="SSF51445">
    <property type="entry name" value="(Trans)glycosidases"/>
    <property type="match status" value="1"/>
</dbReference>